<evidence type="ECO:0000313" key="2">
    <source>
        <dbReference type="Proteomes" id="UP000028487"/>
    </source>
</evidence>
<dbReference type="Proteomes" id="UP000028487">
    <property type="component" value="Unassembled WGS sequence"/>
</dbReference>
<name>A0A077NPS9_XENBV</name>
<proteinExistence type="predicted"/>
<gene>
    <name evidence="1" type="ORF">XBFM1_1710002</name>
</gene>
<dbReference type="RefSeq" id="WP_038223467.1">
    <property type="nucleotide sequence ID" value="NZ_CAWLWD010000153.1"/>
</dbReference>
<comment type="caution">
    <text evidence="1">The sequence shown here is derived from an EMBL/GenBank/DDBJ whole genome shotgun (WGS) entry which is preliminary data.</text>
</comment>
<sequence length="180" mass="20950">MYDVKQKFLTSWDRTPIEVQLELIRDLSYMRSENVSLLAIKKILVELGENVITYGVECWDSPKIKFEWELAKHWFHAQSIAISLYGYLGVEACKYSKKHIHDEILICKEKRQSELSKKLCGLSLYGKKFKIDYREINTNGEEVVYTSIIIAVSELDAVFYFGQNHAYNNILVISVEEVTI</sequence>
<dbReference type="HOGENOM" id="CLU_1495643_0_0_6"/>
<protein>
    <submittedName>
        <fullName evidence="1">Uncharacterized protein</fullName>
    </submittedName>
</protein>
<dbReference type="AlphaFoldDB" id="A0A077NPS9"/>
<reference evidence="1" key="1">
    <citation type="submission" date="2013-07" db="EMBL/GenBank/DDBJ databases">
        <title>Sub-species coevolution in mutualistic symbiosis.</title>
        <authorList>
            <person name="Murfin K."/>
            <person name="Klassen J."/>
            <person name="Lee M."/>
            <person name="Forst S."/>
            <person name="Stock P."/>
            <person name="Goodrich-Blair H."/>
        </authorList>
    </citation>
    <scope>NUCLEOTIDE SEQUENCE [LARGE SCALE GENOMIC DNA]</scope>
    <source>
        <strain evidence="1">Feltiae Moldova</strain>
    </source>
</reference>
<organism evidence="1 2">
    <name type="scientific">Xenorhabdus bovienii str. feltiae Moldova</name>
    <dbReference type="NCBI Taxonomy" id="1398200"/>
    <lineage>
        <taxon>Bacteria</taxon>
        <taxon>Pseudomonadati</taxon>
        <taxon>Pseudomonadota</taxon>
        <taxon>Gammaproteobacteria</taxon>
        <taxon>Enterobacterales</taxon>
        <taxon>Morganellaceae</taxon>
        <taxon>Xenorhabdus</taxon>
    </lineage>
</organism>
<evidence type="ECO:0000313" key="1">
    <source>
        <dbReference type="EMBL" id="CDH00534.1"/>
    </source>
</evidence>
<accession>A0A077NPS9</accession>
<dbReference type="EMBL" id="CBSV010000081">
    <property type="protein sequence ID" value="CDH00534.1"/>
    <property type="molecule type" value="Genomic_DNA"/>
</dbReference>